<keyword evidence="2 5" id="KW-0808">Transferase</keyword>
<dbReference type="PIRSF" id="PIRSF000428">
    <property type="entry name" value="P_Ac_trans"/>
    <property type="match status" value="1"/>
</dbReference>
<dbReference type="EMBL" id="FUZT01000009">
    <property type="protein sequence ID" value="SKC81014.1"/>
    <property type="molecule type" value="Genomic_DNA"/>
</dbReference>
<evidence type="ECO:0000256" key="3">
    <source>
        <dbReference type="ARBA" id="ARBA00023315"/>
    </source>
</evidence>
<dbReference type="Gene3D" id="3.40.718.10">
    <property type="entry name" value="Isopropylmalate Dehydrogenase"/>
    <property type="match status" value="1"/>
</dbReference>
<evidence type="ECO:0000313" key="5">
    <source>
        <dbReference type="EMBL" id="SKC81014.1"/>
    </source>
</evidence>
<keyword evidence="6" id="KW-1185">Reference proteome</keyword>
<proteinExistence type="inferred from homology"/>
<keyword evidence="3" id="KW-0012">Acyltransferase</keyword>
<dbReference type="AlphaFoldDB" id="A0A1T5LYW3"/>
<gene>
    <name evidence="5" type="ORF">SAMN02194393_03524</name>
</gene>
<dbReference type="Proteomes" id="UP000190285">
    <property type="component" value="Unassembled WGS sequence"/>
</dbReference>
<protein>
    <submittedName>
        <fullName evidence="5">Phosphate butyryltransferase</fullName>
    </submittedName>
</protein>
<dbReference type="InterPro" id="IPR002505">
    <property type="entry name" value="PTA_PTB"/>
</dbReference>
<dbReference type="InterPro" id="IPR050500">
    <property type="entry name" value="Phos_Acetyltrans/Butyryltrans"/>
</dbReference>
<organism evidence="5 6">
    <name type="scientific">Maledivibacter halophilus</name>
    <dbReference type="NCBI Taxonomy" id="36842"/>
    <lineage>
        <taxon>Bacteria</taxon>
        <taxon>Bacillati</taxon>
        <taxon>Bacillota</taxon>
        <taxon>Clostridia</taxon>
        <taxon>Peptostreptococcales</taxon>
        <taxon>Caminicellaceae</taxon>
        <taxon>Maledivibacter</taxon>
    </lineage>
</organism>
<dbReference type="PANTHER" id="PTHR43356">
    <property type="entry name" value="PHOSPHATE ACETYLTRANSFERASE"/>
    <property type="match status" value="1"/>
</dbReference>
<dbReference type="Pfam" id="PF01515">
    <property type="entry name" value="PTA_PTB"/>
    <property type="match status" value="1"/>
</dbReference>
<sequence length="297" mass="32079">MIKNLNDLIEKTKNREKRKIAIAAAEDIDILEVVEKAVELGLADFILIGDKEKIEKIALENNKKCDYELIDEANHKKAAEKAVELVKKGMAHGIMKGLLHTSTFLRAVLNKEKGLNKGKMISQISVFDKEFGEGLQLLTDCAMSIEPSLKEKKEIIENAVELSLKIGYNKPKVALLSAVEVINPAINDTLEAAVLSKMADRGQIKNAVVDGPFALDNAISPEAAAHKGIKGDVAGQADVLVVPNLQVGNVLTKALTYYAHKDVAAAVMGADAPIVMTSRTDSVKNKLLSIALASYIS</sequence>
<comment type="similarity">
    <text evidence="1">Belongs to the phosphate acetyltransferase and butyryltransferase family.</text>
</comment>
<dbReference type="GO" id="GO:0016746">
    <property type="term" value="F:acyltransferase activity"/>
    <property type="evidence" value="ECO:0007669"/>
    <property type="project" value="UniProtKB-KW"/>
</dbReference>
<evidence type="ECO:0000259" key="4">
    <source>
        <dbReference type="Pfam" id="PF01515"/>
    </source>
</evidence>
<dbReference type="STRING" id="36842.SAMN02194393_03524"/>
<dbReference type="OrthoDB" id="9774179at2"/>
<name>A0A1T5LYW3_9FIRM</name>
<evidence type="ECO:0000313" key="6">
    <source>
        <dbReference type="Proteomes" id="UP000190285"/>
    </source>
</evidence>
<dbReference type="NCBIfam" id="NF006045">
    <property type="entry name" value="PRK08190.1"/>
    <property type="match status" value="1"/>
</dbReference>
<dbReference type="PANTHER" id="PTHR43356:SF2">
    <property type="entry name" value="PHOSPHATE ACETYLTRANSFERASE"/>
    <property type="match status" value="1"/>
</dbReference>
<dbReference type="RefSeq" id="WP_079493334.1">
    <property type="nucleotide sequence ID" value="NZ_FUZT01000009.1"/>
</dbReference>
<dbReference type="SUPFAM" id="SSF53659">
    <property type="entry name" value="Isocitrate/Isopropylmalate dehydrogenase-like"/>
    <property type="match status" value="1"/>
</dbReference>
<evidence type="ECO:0000256" key="1">
    <source>
        <dbReference type="ARBA" id="ARBA00005656"/>
    </source>
</evidence>
<reference evidence="5 6" key="1">
    <citation type="submission" date="2017-02" db="EMBL/GenBank/DDBJ databases">
        <authorList>
            <person name="Peterson S.W."/>
        </authorList>
    </citation>
    <scope>NUCLEOTIDE SEQUENCE [LARGE SCALE GENOMIC DNA]</scope>
    <source>
        <strain evidence="5 6">M1</strain>
    </source>
</reference>
<feature type="domain" description="Phosphate acetyl/butaryl transferase" evidence="4">
    <location>
        <begin position="61"/>
        <end position="293"/>
    </location>
</feature>
<accession>A0A1T5LYW3</accession>
<evidence type="ECO:0000256" key="2">
    <source>
        <dbReference type="ARBA" id="ARBA00022679"/>
    </source>
</evidence>
<dbReference type="InterPro" id="IPR012147">
    <property type="entry name" value="P_Ac_Bu_trans"/>
</dbReference>